<protein>
    <submittedName>
        <fullName evidence="2">PQQ-dependent sugar dehydrogenase</fullName>
    </submittedName>
</protein>
<reference evidence="2 3" key="1">
    <citation type="submission" date="2019-06" db="EMBL/GenBank/DDBJ databases">
        <title>Genome sequence of Litorilinea aerophila BAA-2444.</title>
        <authorList>
            <person name="Maclea K.S."/>
            <person name="Maurais E.G."/>
            <person name="Iannazzi L.C."/>
        </authorList>
    </citation>
    <scope>NUCLEOTIDE SEQUENCE [LARGE SCALE GENOMIC DNA]</scope>
    <source>
        <strain evidence="2 3">ATCC BAA-2444</strain>
    </source>
</reference>
<evidence type="ECO:0000313" key="2">
    <source>
        <dbReference type="EMBL" id="TQE96217.1"/>
    </source>
</evidence>
<accession>A0A540VHH0</accession>
<dbReference type="PANTHER" id="PTHR19328:SF75">
    <property type="entry name" value="ALDOSE SUGAR DEHYDROGENASE YLII"/>
    <property type="match status" value="1"/>
</dbReference>
<comment type="caution">
    <text evidence="2">The sequence shown here is derived from an EMBL/GenBank/DDBJ whole genome shotgun (WGS) entry which is preliminary data.</text>
</comment>
<dbReference type="InterPro" id="IPR011042">
    <property type="entry name" value="6-blade_b-propeller_TolB-like"/>
</dbReference>
<evidence type="ECO:0000259" key="1">
    <source>
        <dbReference type="Pfam" id="PF07995"/>
    </source>
</evidence>
<dbReference type="Pfam" id="PF07995">
    <property type="entry name" value="GSDH"/>
    <property type="match status" value="1"/>
</dbReference>
<dbReference type="Gene3D" id="2.120.10.30">
    <property type="entry name" value="TolB, C-terminal domain"/>
    <property type="match status" value="1"/>
</dbReference>
<feature type="domain" description="Glucose/Sorbosone dehydrogenase" evidence="1">
    <location>
        <begin position="64"/>
        <end position="407"/>
    </location>
</feature>
<gene>
    <name evidence="2" type="ORF">FKZ61_09060</name>
</gene>
<dbReference type="SUPFAM" id="SSF50952">
    <property type="entry name" value="Soluble quinoprotein glucose dehydrogenase"/>
    <property type="match status" value="1"/>
</dbReference>
<dbReference type="InterPro" id="IPR011041">
    <property type="entry name" value="Quinoprot_gluc/sorb_DH_b-prop"/>
</dbReference>
<sequence>MKQWRWAWGWPGAGRRKCVLLGWLALMALSLLGLHPTHLSAQDTNTLPLVWPELTLTRIVGEYDQPVHVTHAGDGSGRLFVVERAGVIRVVQGETLLPDPFLDIRDRVNSNCGECGLLGLAFPPDFATGGYFFVHYSAVGNPVSPDAPSEPDPGTGNDTVVARFRITGDGNVADPDSEERILLVNQPYTNHNGGHLTFGPDGYLYVGLGDGGSGGDPFNAGQRTDTLLGKILRIQVGATGSYTIPTDNPFAQVAGSRDEIWAYGLRNPWRFNFDRLTGDLYIADVGQGSYEEVNFQPAAGSGGENYGWRIMEGMHCYGSPTCDQTGLTLPVAEYDHSRGDCSITGGMVYRGFLTRLQGIYLYGDFCTGRIWGLQRDGSGWAVQELADTRLRISSFGEDEAGNVFVVDMDGGIYLVGDAGHTWPHALFLPSVRRP</sequence>
<dbReference type="OrthoDB" id="9770043at2"/>
<dbReference type="PANTHER" id="PTHR19328">
    <property type="entry name" value="HEDGEHOG-INTERACTING PROTEIN"/>
    <property type="match status" value="1"/>
</dbReference>
<evidence type="ECO:0000313" key="3">
    <source>
        <dbReference type="Proteomes" id="UP000317371"/>
    </source>
</evidence>
<name>A0A540VHH0_9CHLR</name>
<dbReference type="InterPro" id="IPR012938">
    <property type="entry name" value="Glc/Sorbosone_DH"/>
</dbReference>
<dbReference type="InParanoid" id="A0A540VHH0"/>
<organism evidence="2 3">
    <name type="scientific">Litorilinea aerophila</name>
    <dbReference type="NCBI Taxonomy" id="1204385"/>
    <lineage>
        <taxon>Bacteria</taxon>
        <taxon>Bacillati</taxon>
        <taxon>Chloroflexota</taxon>
        <taxon>Caldilineae</taxon>
        <taxon>Caldilineales</taxon>
        <taxon>Caldilineaceae</taxon>
        <taxon>Litorilinea</taxon>
    </lineage>
</organism>
<proteinExistence type="predicted"/>
<keyword evidence="3" id="KW-1185">Reference proteome</keyword>
<dbReference type="EMBL" id="VIGC01000009">
    <property type="protein sequence ID" value="TQE96217.1"/>
    <property type="molecule type" value="Genomic_DNA"/>
</dbReference>
<dbReference type="Proteomes" id="UP000317371">
    <property type="component" value="Unassembled WGS sequence"/>
</dbReference>
<dbReference type="AlphaFoldDB" id="A0A540VHH0"/>